<feature type="transmembrane region" description="Helical" evidence="2">
    <location>
        <begin position="178"/>
        <end position="198"/>
    </location>
</feature>
<protein>
    <submittedName>
        <fullName evidence="4">Uncharacterized protein</fullName>
    </submittedName>
</protein>
<keyword evidence="5" id="KW-1185">Reference proteome</keyword>
<evidence type="ECO:0000313" key="5">
    <source>
        <dbReference type="Proteomes" id="UP000823941"/>
    </source>
</evidence>
<keyword evidence="2" id="KW-1133">Transmembrane helix</keyword>
<sequence>MLLQLLFSMLHLTTAAVTQENGKENVRLNMAIPMPMQMPNRNDRADQCWLRVEDADYSDTVTLFCYIANAFLKDFFYEYNKKKSAEEGVNSDSWNIDPRDPAETTGSRNFGFVNYQKPVKDWRSTSVLDPTTHRRIYVSQKADCRIIMYSREAMSNYRVDCQKVLFFINERATGRSVILEPISVTLVMAMAVFLVLLIM</sequence>
<dbReference type="EMBL" id="JAHIBW010000010">
    <property type="protein sequence ID" value="KAG7307495.1"/>
    <property type="molecule type" value="Genomic_DNA"/>
</dbReference>
<proteinExistence type="predicted"/>
<feature type="chain" id="PRO_5046658066" evidence="3">
    <location>
        <begin position="16"/>
        <end position="199"/>
    </location>
</feature>
<accession>A0ABQ7QR07</accession>
<keyword evidence="2" id="KW-0812">Transmembrane</keyword>
<evidence type="ECO:0000256" key="2">
    <source>
        <dbReference type="SAM" id="Phobius"/>
    </source>
</evidence>
<reference evidence="4 5" key="1">
    <citation type="submission" date="2021-06" db="EMBL/GenBank/DDBJ databases">
        <title>A haploid diamondback moth (Plutella xylostella L.) genome assembly resolves 31 chromosomes and identifies a diamide resistance mutation.</title>
        <authorList>
            <person name="Ward C.M."/>
            <person name="Perry K.D."/>
            <person name="Baker G."/>
            <person name="Powis K."/>
            <person name="Heckel D.G."/>
            <person name="Baxter S.W."/>
        </authorList>
    </citation>
    <scope>NUCLEOTIDE SEQUENCE [LARGE SCALE GENOMIC DNA]</scope>
    <source>
        <strain evidence="4 5">LV</strain>
        <tissue evidence="4">Single pupa</tissue>
    </source>
</reference>
<keyword evidence="3" id="KW-0732">Signal</keyword>
<evidence type="ECO:0000313" key="4">
    <source>
        <dbReference type="EMBL" id="KAG7307495.1"/>
    </source>
</evidence>
<comment type="caution">
    <text evidence="4">The sequence shown here is derived from an EMBL/GenBank/DDBJ whole genome shotgun (WGS) entry which is preliminary data.</text>
</comment>
<dbReference type="Proteomes" id="UP000823941">
    <property type="component" value="Chromosome 10"/>
</dbReference>
<evidence type="ECO:0000256" key="1">
    <source>
        <dbReference type="SAM" id="MobiDB-lite"/>
    </source>
</evidence>
<gene>
    <name evidence="4" type="ORF">JYU34_007694</name>
</gene>
<organism evidence="4 5">
    <name type="scientific">Plutella xylostella</name>
    <name type="common">Diamondback moth</name>
    <name type="synonym">Plutella maculipennis</name>
    <dbReference type="NCBI Taxonomy" id="51655"/>
    <lineage>
        <taxon>Eukaryota</taxon>
        <taxon>Metazoa</taxon>
        <taxon>Ecdysozoa</taxon>
        <taxon>Arthropoda</taxon>
        <taxon>Hexapoda</taxon>
        <taxon>Insecta</taxon>
        <taxon>Pterygota</taxon>
        <taxon>Neoptera</taxon>
        <taxon>Endopterygota</taxon>
        <taxon>Lepidoptera</taxon>
        <taxon>Glossata</taxon>
        <taxon>Ditrysia</taxon>
        <taxon>Yponomeutoidea</taxon>
        <taxon>Plutellidae</taxon>
        <taxon>Plutella</taxon>
    </lineage>
</organism>
<name>A0ABQ7QR07_PLUXY</name>
<feature type="region of interest" description="Disordered" evidence="1">
    <location>
        <begin position="88"/>
        <end position="107"/>
    </location>
</feature>
<evidence type="ECO:0000256" key="3">
    <source>
        <dbReference type="SAM" id="SignalP"/>
    </source>
</evidence>
<feature type="signal peptide" evidence="3">
    <location>
        <begin position="1"/>
        <end position="15"/>
    </location>
</feature>
<keyword evidence="2" id="KW-0472">Membrane</keyword>